<reference evidence="1 2" key="1">
    <citation type="journal article" date="2017" name="Curr. Biol.">
        <title>The Evolution of Venom by Co-option of Single-Copy Genes.</title>
        <authorList>
            <person name="Martinson E.O."/>
            <person name="Mrinalini"/>
            <person name="Kelkar Y.D."/>
            <person name="Chang C.H."/>
            <person name="Werren J.H."/>
        </authorList>
    </citation>
    <scope>NUCLEOTIDE SEQUENCE [LARGE SCALE GENOMIC DNA]</scope>
    <source>
        <strain evidence="1 2">Alberta</strain>
        <tissue evidence="1">Whole body</tissue>
    </source>
</reference>
<comment type="caution">
    <text evidence="1">The sequence shown here is derived from an EMBL/GenBank/DDBJ whole genome shotgun (WGS) entry which is preliminary data.</text>
</comment>
<gene>
    <name evidence="1" type="ORF">TSAR_000640</name>
</gene>
<dbReference type="Proteomes" id="UP000215335">
    <property type="component" value="Unassembled WGS sequence"/>
</dbReference>
<sequence length="47" mass="5006">AVIHAALERSVHTAQQVFQAVSQNYSVGSCFRELAIVLSLSLSVGDC</sequence>
<accession>A0A232EV11</accession>
<dbReference type="AlphaFoldDB" id="A0A232EV11"/>
<protein>
    <submittedName>
        <fullName evidence="1">Uncharacterized protein</fullName>
    </submittedName>
</protein>
<evidence type="ECO:0000313" key="2">
    <source>
        <dbReference type="Proteomes" id="UP000215335"/>
    </source>
</evidence>
<evidence type="ECO:0000313" key="1">
    <source>
        <dbReference type="EMBL" id="OXU22165.1"/>
    </source>
</evidence>
<dbReference type="EMBL" id="NNAY01002071">
    <property type="protein sequence ID" value="OXU22165.1"/>
    <property type="molecule type" value="Genomic_DNA"/>
</dbReference>
<feature type="non-terminal residue" evidence="1">
    <location>
        <position position="1"/>
    </location>
</feature>
<proteinExistence type="predicted"/>
<name>A0A232EV11_9HYME</name>
<keyword evidence="2" id="KW-1185">Reference proteome</keyword>
<organism evidence="1 2">
    <name type="scientific">Trichomalopsis sarcophagae</name>
    <dbReference type="NCBI Taxonomy" id="543379"/>
    <lineage>
        <taxon>Eukaryota</taxon>
        <taxon>Metazoa</taxon>
        <taxon>Ecdysozoa</taxon>
        <taxon>Arthropoda</taxon>
        <taxon>Hexapoda</taxon>
        <taxon>Insecta</taxon>
        <taxon>Pterygota</taxon>
        <taxon>Neoptera</taxon>
        <taxon>Endopterygota</taxon>
        <taxon>Hymenoptera</taxon>
        <taxon>Apocrita</taxon>
        <taxon>Proctotrupomorpha</taxon>
        <taxon>Chalcidoidea</taxon>
        <taxon>Pteromalidae</taxon>
        <taxon>Pteromalinae</taxon>
        <taxon>Trichomalopsis</taxon>
    </lineage>
</organism>